<dbReference type="InterPro" id="IPR020568">
    <property type="entry name" value="Ribosomal_Su5_D2-typ_SF"/>
</dbReference>
<dbReference type="AlphaFoldDB" id="A0A075HYY9"/>
<comment type="subcellular location">
    <subcellularLocation>
        <location evidence="1">Cytoplasm</location>
    </subcellularLocation>
</comment>
<dbReference type="InterPro" id="IPR050590">
    <property type="entry name" value="Exosome_comp_Rrp42_subfam"/>
</dbReference>
<protein>
    <submittedName>
        <fullName evidence="6">Exosome complex RNA-binding protein (RRP42, EXOSC7)</fullName>
    </submittedName>
</protein>
<evidence type="ECO:0000259" key="4">
    <source>
        <dbReference type="Pfam" id="PF01138"/>
    </source>
</evidence>
<feature type="domain" description="Exoribonuclease phosphorolytic" evidence="4">
    <location>
        <begin position="31"/>
        <end position="166"/>
    </location>
</feature>
<proteinExistence type="predicted"/>
<dbReference type="SUPFAM" id="SSF55666">
    <property type="entry name" value="Ribonuclease PH domain 2-like"/>
    <property type="match status" value="1"/>
</dbReference>
<evidence type="ECO:0000256" key="1">
    <source>
        <dbReference type="ARBA" id="ARBA00004496"/>
    </source>
</evidence>
<dbReference type="SUPFAM" id="SSF54211">
    <property type="entry name" value="Ribosomal protein S5 domain 2-like"/>
    <property type="match status" value="1"/>
</dbReference>
<dbReference type="InterPro" id="IPR001247">
    <property type="entry name" value="ExoRNase_PH_dom1"/>
</dbReference>
<dbReference type="InterPro" id="IPR015847">
    <property type="entry name" value="ExoRNase_PH_dom2"/>
</dbReference>
<dbReference type="Pfam" id="PF01138">
    <property type="entry name" value="RNase_PH"/>
    <property type="match status" value="1"/>
</dbReference>
<evidence type="ECO:0000256" key="3">
    <source>
        <dbReference type="ARBA" id="ARBA00022835"/>
    </source>
</evidence>
<organism evidence="6">
    <name type="scientific">uncultured marine group II/III euryarchaeote KM3_85_C06</name>
    <dbReference type="NCBI Taxonomy" id="1456526"/>
    <lineage>
        <taxon>Archaea</taxon>
        <taxon>Methanobacteriati</taxon>
        <taxon>Methanobacteriota</taxon>
        <taxon>environmental samples</taxon>
    </lineage>
</organism>
<dbReference type="PANTHER" id="PTHR11097">
    <property type="entry name" value="EXOSOME COMPLEX EXONUCLEASE RIBOSOMAL RNA PROCESSING PROTEIN"/>
    <property type="match status" value="1"/>
</dbReference>
<evidence type="ECO:0000256" key="2">
    <source>
        <dbReference type="ARBA" id="ARBA00022490"/>
    </source>
</evidence>
<accession>A0A075HYY9</accession>
<sequence length="259" mass="28463">MAQPLVPELLRAHLSELASRDQRADGRGQWEGRELSVEVGVLDRAEGSARVQMGDTIVFCGIKFQLQTPYPDRPDEGGLMTSAELRPLAGRHIEPGPPSPESIEIGRVVDRGIRESGCIDTKDLCIIPGEKVWQVIIDCFAISDDGNLFDAFGLAAIAALHNATLPGERFDVGEDRKLPINKTPIMCSFQKVGGRFVYDSNREEEVGGDERIHITLGEDDHVHSLQKGLKGVFSASEFVEIMDAAKQRCSELRKIVDSL</sequence>
<dbReference type="GO" id="GO:0016075">
    <property type="term" value="P:rRNA catabolic process"/>
    <property type="evidence" value="ECO:0007669"/>
    <property type="project" value="TreeGrafter"/>
</dbReference>
<dbReference type="InterPro" id="IPR020869">
    <property type="entry name" value="Rrp42_archaea"/>
</dbReference>
<dbReference type="GO" id="GO:0000177">
    <property type="term" value="C:cytoplasmic exosome (RNase complex)"/>
    <property type="evidence" value="ECO:0007669"/>
    <property type="project" value="TreeGrafter"/>
</dbReference>
<dbReference type="InterPro" id="IPR027408">
    <property type="entry name" value="PNPase/RNase_PH_dom_sf"/>
</dbReference>
<dbReference type="InterPro" id="IPR036345">
    <property type="entry name" value="ExoRNase_PH_dom2_sf"/>
</dbReference>
<feature type="domain" description="Exoribonuclease phosphorolytic" evidence="5">
    <location>
        <begin position="184"/>
        <end position="247"/>
    </location>
</feature>
<dbReference type="PANTHER" id="PTHR11097:SF8">
    <property type="entry name" value="EXOSOME COMPLEX COMPONENT RRP42"/>
    <property type="match status" value="1"/>
</dbReference>
<dbReference type="EMBL" id="KF901126">
    <property type="protein sequence ID" value="AIF18983.1"/>
    <property type="molecule type" value="Genomic_DNA"/>
</dbReference>
<evidence type="ECO:0000313" key="6">
    <source>
        <dbReference type="EMBL" id="AIF18983.1"/>
    </source>
</evidence>
<name>A0A075HYY9_9EURY</name>
<dbReference type="Gene3D" id="3.30.230.70">
    <property type="entry name" value="GHMP Kinase, N-terminal domain"/>
    <property type="match status" value="1"/>
</dbReference>
<reference evidence="6" key="1">
    <citation type="journal article" date="2014" name="Genome Biol. Evol.">
        <title>Pangenome evidence for extensive interdomain horizontal transfer affecting lineage core and shell genes in uncultured planktonic thaumarchaeota and euryarchaeota.</title>
        <authorList>
            <person name="Deschamps P."/>
            <person name="Zivanovic Y."/>
            <person name="Moreira D."/>
            <person name="Rodriguez-Valera F."/>
            <person name="Lopez-Garcia P."/>
        </authorList>
    </citation>
    <scope>NUCLEOTIDE SEQUENCE</scope>
</reference>
<dbReference type="CDD" id="cd11365">
    <property type="entry name" value="RNase_PH_archRRP42"/>
    <property type="match status" value="1"/>
</dbReference>
<keyword evidence="2" id="KW-0963">Cytoplasm</keyword>
<dbReference type="Pfam" id="PF03725">
    <property type="entry name" value="RNase_PH_C"/>
    <property type="match status" value="1"/>
</dbReference>
<evidence type="ECO:0000259" key="5">
    <source>
        <dbReference type="Pfam" id="PF03725"/>
    </source>
</evidence>
<gene>
    <name evidence="6" type="primary">EXOSC7</name>
    <name evidence="6" type="synonym">RRP42</name>
</gene>
<dbReference type="GO" id="GO:0035925">
    <property type="term" value="F:mRNA 3'-UTR AU-rich region binding"/>
    <property type="evidence" value="ECO:0007669"/>
    <property type="project" value="TreeGrafter"/>
</dbReference>
<keyword evidence="3" id="KW-0271">Exosome</keyword>